<sequence>MFPNSYVFYRTNVLHVTLLVTTLCTCSLQYTSPRDAFKSYGKVRCNKCISIASSSDHLTSQQYMSTMLQEEDYLLHGMKLVTSKCYL</sequence>
<accession>A0A498JV82</accession>
<feature type="chain" id="PRO_5019844068" evidence="1">
    <location>
        <begin position="29"/>
        <end position="87"/>
    </location>
</feature>
<evidence type="ECO:0000256" key="1">
    <source>
        <dbReference type="SAM" id="SignalP"/>
    </source>
</evidence>
<name>A0A498JV82_MALDO</name>
<organism evidence="2 3">
    <name type="scientific">Malus domestica</name>
    <name type="common">Apple</name>
    <name type="synonym">Pyrus malus</name>
    <dbReference type="NCBI Taxonomy" id="3750"/>
    <lineage>
        <taxon>Eukaryota</taxon>
        <taxon>Viridiplantae</taxon>
        <taxon>Streptophyta</taxon>
        <taxon>Embryophyta</taxon>
        <taxon>Tracheophyta</taxon>
        <taxon>Spermatophyta</taxon>
        <taxon>Magnoliopsida</taxon>
        <taxon>eudicotyledons</taxon>
        <taxon>Gunneridae</taxon>
        <taxon>Pentapetalae</taxon>
        <taxon>rosids</taxon>
        <taxon>fabids</taxon>
        <taxon>Rosales</taxon>
        <taxon>Rosaceae</taxon>
        <taxon>Amygdaloideae</taxon>
        <taxon>Maleae</taxon>
        <taxon>Malus</taxon>
    </lineage>
</organism>
<evidence type="ECO:0000313" key="2">
    <source>
        <dbReference type="EMBL" id="RXH98986.1"/>
    </source>
</evidence>
<comment type="caution">
    <text evidence="2">The sequence shown here is derived from an EMBL/GenBank/DDBJ whole genome shotgun (WGS) entry which is preliminary data.</text>
</comment>
<dbReference type="AlphaFoldDB" id="A0A498JV82"/>
<reference evidence="2 3" key="1">
    <citation type="submission" date="2018-10" db="EMBL/GenBank/DDBJ databases">
        <title>A high-quality apple genome assembly.</title>
        <authorList>
            <person name="Hu J."/>
        </authorList>
    </citation>
    <scope>NUCLEOTIDE SEQUENCE [LARGE SCALE GENOMIC DNA]</scope>
    <source>
        <strain evidence="3">cv. HFTH1</strain>
        <tissue evidence="2">Young leaf</tissue>
    </source>
</reference>
<protein>
    <submittedName>
        <fullName evidence="2">Uncharacterized protein</fullName>
    </submittedName>
</protein>
<proteinExistence type="predicted"/>
<feature type="signal peptide" evidence="1">
    <location>
        <begin position="1"/>
        <end position="28"/>
    </location>
</feature>
<dbReference type="Proteomes" id="UP000290289">
    <property type="component" value="Chromosome 5"/>
</dbReference>
<evidence type="ECO:0000313" key="3">
    <source>
        <dbReference type="Proteomes" id="UP000290289"/>
    </source>
</evidence>
<dbReference type="EMBL" id="RDQH01000331">
    <property type="protein sequence ID" value="RXH98986.1"/>
    <property type="molecule type" value="Genomic_DNA"/>
</dbReference>
<keyword evidence="1" id="KW-0732">Signal</keyword>
<keyword evidence="3" id="KW-1185">Reference proteome</keyword>
<gene>
    <name evidence="2" type="ORF">DVH24_011311</name>
</gene>